<proteinExistence type="predicted"/>
<name>A0ACB6ZVE6_THEGA</name>
<keyword evidence="2" id="KW-1185">Reference proteome</keyword>
<organism evidence="1 2">
    <name type="scientific">Thelephora ganbajun</name>
    <name type="common">Ganba fungus</name>
    <dbReference type="NCBI Taxonomy" id="370292"/>
    <lineage>
        <taxon>Eukaryota</taxon>
        <taxon>Fungi</taxon>
        <taxon>Dikarya</taxon>
        <taxon>Basidiomycota</taxon>
        <taxon>Agaricomycotina</taxon>
        <taxon>Agaricomycetes</taxon>
        <taxon>Thelephorales</taxon>
        <taxon>Thelephoraceae</taxon>
        <taxon>Thelephora</taxon>
    </lineage>
</organism>
<protein>
    <submittedName>
        <fullName evidence="1">Uncharacterized protein</fullName>
    </submittedName>
</protein>
<evidence type="ECO:0000313" key="1">
    <source>
        <dbReference type="EMBL" id="KAF9653370.1"/>
    </source>
</evidence>
<evidence type="ECO:0000313" key="2">
    <source>
        <dbReference type="Proteomes" id="UP000886501"/>
    </source>
</evidence>
<dbReference type="Proteomes" id="UP000886501">
    <property type="component" value="Unassembled WGS sequence"/>
</dbReference>
<reference evidence="1" key="2">
    <citation type="journal article" date="2020" name="Nat. Commun.">
        <title>Large-scale genome sequencing of mycorrhizal fungi provides insights into the early evolution of symbiotic traits.</title>
        <authorList>
            <person name="Miyauchi S."/>
            <person name="Kiss E."/>
            <person name="Kuo A."/>
            <person name="Drula E."/>
            <person name="Kohler A."/>
            <person name="Sanchez-Garcia M."/>
            <person name="Morin E."/>
            <person name="Andreopoulos B."/>
            <person name="Barry K.W."/>
            <person name="Bonito G."/>
            <person name="Buee M."/>
            <person name="Carver A."/>
            <person name="Chen C."/>
            <person name="Cichocki N."/>
            <person name="Clum A."/>
            <person name="Culley D."/>
            <person name="Crous P.W."/>
            <person name="Fauchery L."/>
            <person name="Girlanda M."/>
            <person name="Hayes R.D."/>
            <person name="Keri Z."/>
            <person name="LaButti K."/>
            <person name="Lipzen A."/>
            <person name="Lombard V."/>
            <person name="Magnuson J."/>
            <person name="Maillard F."/>
            <person name="Murat C."/>
            <person name="Nolan M."/>
            <person name="Ohm R.A."/>
            <person name="Pangilinan J."/>
            <person name="Pereira M.F."/>
            <person name="Perotto S."/>
            <person name="Peter M."/>
            <person name="Pfister S."/>
            <person name="Riley R."/>
            <person name="Sitrit Y."/>
            <person name="Stielow J.B."/>
            <person name="Szollosi G."/>
            <person name="Zifcakova L."/>
            <person name="Stursova M."/>
            <person name="Spatafora J.W."/>
            <person name="Tedersoo L."/>
            <person name="Vaario L.M."/>
            <person name="Yamada A."/>
            <person name="Yan M."/>
            <person name="Wang P."/>
            <person name="Xu J."/>
            <person name="Bruns T."/>
            <person name="Baldrian P."/>
            <person name="Vilgalys R."/>
            <person name="Dunand C."/>
            <person name="Henrissat B."/>
            <person name="Grigoriev I.V."/>
            <person name="Hibbett D."/>
            <person name="Nagy L.G."/>
            <person name="Martin F.M."/>
        </authorList>
    </citation>
    <scope>NUCLEOTIDE SEQUENCE</scope>
    <source>
        <strain evidence="1">P2</strain>
    </source>
</reference>
<sequence length="567" mass="60381">MDRPVIHRSSLPQSWVQHYPPSAPPNPSHPRPLAVQYPYDPRNDYTAPTLYPNVVSQQFPHRYSQPPLPNTLIPGGVRPRARSTIGDNNFSLENPPPVPQFPPFPSISPPQSSHGSSFPRTPVPPSKPPALQSQLSGYPLPVTNQRQSEVPIRPPPISARRSSSSPAINRIPTSGQPPPVPPLPPNYHSGYLQHAPQHVSPPPLSSIPVPSVYQPYRSDLSPLYASPHEIVPPPLLVPQTNASSLPKSHSDEEAELALAISISERESKEQSGQISQEERDLAKAIEESIRHASSFGMPVPYTDPGPSTLPATISPLSFPTPSPVAESPLSSHTSLASPNTPHLSASRPTSKASSPLMYPAQPRIDDDEALAEQLADEEERVAAGRSNPPLESPVLLSAESGIAVPVPALSPTSRKRHDAHRPMLTVVGSEPPPPLYHQVVSAQTSAPTKTSPTSPNVIPSLGRSSSATVVTPSSSRLSPIPGDPERPNNGRSQSLDAVPSSSSNSAMNTSVSARPNPLPIMEESADSPLVQSPSPSSVPATLSPTPNSFIDQQLLDGICRSLCCAKP</sequence>
<gene>
    <name evidence="1" type="ORF">BDM02DRAFT_3107990</name>
</gene>
<accession>A0ACB6ZVE6</accession>
<comment type="caution">
    <text evidence="1">The sequence shown here is derived from an EMBL/GenBank/DDBJ whole genome shotgun (WGS) entry which is preliminary data.</text>
</comment>
<dbReference type="EMBL" id="MU117964">
    <property type="protein sequence ID" value="KAF9653370.1"/>
    <property type="molecule type" value="Genomic_DNA"/>
</dbReference>
<reference evidence="1" key="1">
    <citation type="submission" date="2019-10" db="EMBL/GenBank/DDBJ databases">
        <authorList>
            <consortium name="DOE Joint Genome Institute"/>
            <person name="Kuo A."/>
            <person name="Miyauchi S."/>
            <person name="Kiss E."/>
            <person name="Drula E."/>
            <person name="Kohler A."/>
            <person name="Sanchez-Garcia M."/>
            <person name="Andreopoulos B."/>
            <person name="Barry K.W."/>
            <person name="Bonito G."/>
            <person name="Buee M."/>
            <person name="Carver A."/>
            <person name="Chen C."/>
            <person name="Cichocki N."/>
            <person name="Clum A."/>
            <person name="Culley D."/>
            <person name="Crous P.W."/>
            <person name="Fauchery L."/>
            <person name="Girlanda M."/>
            <person name="Hayes R."/>
            <person name="Keri Z."/>
            <person name="Labutti K."/>
            <person name="Lipzen A."/>
            <person name="Lombard V."/>
            <person name="Magnuson J."/>
            <person name="Maillard F."/>
            <person name="Morin E."/>
            <person name="Murat C."/>
            <person name="Nolan M."/>
            <person name="Ohm R."/>
            <person name="Pangilinan J."/>
            <person name="Pereira M."/>
            <person name="Perotto S."/>
            <person name="Peter M."/>
            <person name="Riley R."/>
            <person name="Sitrit Y."/>
            <person name="Stielow B."/>
            <person name="Szollosi G."/>
            <person name="Zifcakova L."/>
            <person name="Stursova M."/>
            <person name="Spatafora J.W."/>
            <person name="Tedersoo L."/>
            <person name="Vaario L.-M."/>
            <person name="Yamada A."/>
            <person name="Yan M."/>
            <person name="Wang P."/>
            <person name="Xu J."/>
            <person name="Bruns T."/>
            <person name="Baldrian P."/>
            <person name="Vilgalys R."/>
            <person name="Henrissat B."/>
            <person name="Grigoriev I.V."/>
            <person name="Hibbett D."/>
            <person name="Nagy L.G."/>
            <person name="Martin F.M."/>
        </authorList>
    </citation>
    <scope>NUCLEOTIDE SEQUENCE</scope>
    <source>
        <strain evidence="1">P2</strain>
    </source>
</reference>